<name>A0A921G256_SPOPS</name>
<keyword evidence="1" id="KW-1133">Transmembrane helix</keyword>
<dbReference type="Proteomes" id="UP000698173">
    <property type="component" value="Unassembled WGS sequence"/>
</dbReference>
<evidence type="ECO:0000256" key="1">
    <source>
        <dbReference type="SAM" id="Phobius"/>
    </source>
</evidence>
<protein>
    <submittedName>
        <fullName evidence="2">Uncharacterized protein</fullName>
    </submittedName>
</protein>
<proteinExistence type="predicted"/>
<feature type="transmembrane region" description="Helical" evidence="1">
    <location>
        <begin position="160"/>
        <end position="181"/>
    </location>
</feature>
<feature type="transmembrane region" description="Helical" evidence="1">
    <location>
        <begin position="100"/>
        <end position="121"/>
    </location>
</feature>
<accession>A0A921G256</accession>
<keyword evidence="1" id="KW-0812">Transmembrane</keyword>
<sequence>MGDQQIEMEQTRSRAIAKSEAPPNEFIEKVKGTSKMYGSYFLNYLRRPSEALKHGEKEFVNGLVTIVILGLLVGLAFFSVMTSIGSSYGLSFFSTMSNSLLLILFITALVIGSLFLTTKFLGPDQTFKNIIGFYGTHLIPSTFLIVIALVLILLKAYVFGNLLLSFALIFAFFIVPLYILIKLLQQEESALDPLYCVIVYIVIFGIAFSIFLSVVGDTIMGDVISRSNLFL</sequence>
<reference evidence="2" key="2">
    <citation type="submission" date="2021-09" db="EMBL/GenBank/DDBJ databases">
        <authorList>
            <person name="Gilroy R."/>
        </authorList>
    </citation>
    <scope>NUCLEOTIDE SEQUENCE</scope>
    <source>
        <strain evidence="2">CHK171-7178</strain>
    </source>
</reference>
<comment type="caution">
    <text evidence="2">The sequence shown here is derived from an EMBL/GenBank/DDBJ whole genome shotgun (WGS) entry which is preliminary data.</text>
</comment>
<dbReference type="EMBL" id="DYWT01000283">
    <property type="protein sequence ID" value="HJF33855.1"/>
    <property type="molecule type" value="Genomic_DNA"/>
</dbReference>
<gene>
    <name evidence="2" type="ORF">K8V56_18975</name>
</gene>
<organism evidence="2 3">
    <name type="scientific">Sporosarcina psychrophila</name>
    <name type="common">Bacillus psychrophilus</name>
    <dbReference type="NCBI Taxonomy" id="1476"/>
    <lineage>
        <taxon>Bacteria</taxon>
        <taxon>Bacillati</taxon>
        <taxon>Bacillota</taxon>
        <taxon>Bacilli</taxon>
        <taxon>Bacillales</taxon>
        <taxon>Caryophanaceae</taxon>
        <taxon>Sporosarcina</taxon>
    </lineage>
</organism>
<evidence type="ECO:0000313" key="3">
    <source>
        <dbReference type="Proteomes" id="UP000698173"/>
    </source>
</evidence>
<feature type="transmembrane region" description="Helical" evidence="1">
    <location>
        <begin position="193"/>
        <end position="215"/>
    </location>
</feature>
<feature type="transmembrane region" description="Helical" evidence="1">
    <location>
        <begin position="133"/>
        <end position="154"/>
    </location>
</feature>
<feature type="transmembrane region" description="Helical" evidence="1">
    <location>
        <begin position="59"/>
        <end position="80"/>
    </location>
</feature>
<reference evidence="2" key="1">
    <citation type="journal article" date="2021" name="PeerJ">
        <title>Extensive microbial diversity within the chicken gut microbiome revealed by metagenomics and culture.</title>
        <authorList>
            <person name="Gilroy R."/>
            <person name="Ravi A."/>
            <person name="Getino M."/>
            <person name="Pursley I."/>
            <person name="Horton D.L."/>
            <person name="Alikhan N.F."/>
            <person name="Baker D."/>
            <person name="Gharbi K."/>
            <person name="Hall N."/>
            <person name="Watson M."/>
            <person name="Adriaenssens E.M."/>
            <person name="Foster-Nyarko E."/>
            <person name="Jarju S."/>
            <person name="Secka A."/>
            <person name="Antonio M."/>
            <person name="Oren A."/>
            <person name="Chaudhuri R.R."/>
            <person name="La Ragione R."/>
            <person name="Hildebrand F."/>
            <person name="Pallen M.J."/>
        </authorList>
    </citation>
    <scope>NUCLEOTIDE SEQUENCE</scope>
    <source>
        <strain evidence="2">CHK171-7178</strain>
    </source>
</reference>
<keyword evidence="1" id="KW-0472">Membrane</keyword>
<dbReference type="AlphaFoldDB" id="A0A921G256"/>
<evidence type="ECO:0000313" key="2">
    <source>
        <dbReference type="EMBL" id="HJF33855.1"/>
    </source>
</evidence>